<dbReference type="EMBL" id="LWQS01000037">
    <property type="protein sequence ID" value="OAN47483.1"/>
    <property type="molecule type" value="Genomic_DNA"/>
</dbReference>
<sequence>MAGKLASGAMASRSLLGCSAPLCLVQQACSAIDCGDAIPRDCESDTEREATHWQQQPALRA</sequence>
<protein>
    <submittedName>
        <fullName evidence="1">Uncharacterized protein</fullName>
    </submittedName>
</protein>
<accession>A0A178MFY8</accession>
<evidence type="ECO:0000313" key="2">
    <source>
        <dbReference type="Proteomes" id="UP000078287"/>
    </source>
</evidence>
<evidence type="ECO:0000313" key="1">
    <source>
        <dbReference type="EMBL" id="OAN47483.1"/>
    </source>
</evidence>
<organism evidence="1 2">
    <name type="scientific">Chloroflexus islandicus</name>
    <dbReference type="NCBI Taxonomy" id="1707952"/>
    <lineage>
        <taxon>Bacteria</taxon>
        <taxon>Bacillati</taxon>
        <taxon>Chloroflexota</taxon>
        <taxon>Chloroflexia</taxon>
        <taxon>Chloroflexales</taxon>
        <taxon>Chloroflexineae</taxon>
        <taxon>Chloroflexaceae</taxon>
        <taxon>Chloroflexus</taxon>
    </lineage>
</organism>
<gene>
    <name evidence="1" type="ORF">A6A03_10445</name>
</gene>
<name>A0A178MFY8_9CHLR</name>
<proteinExistence type="predicted"/>
<dbReference type="Proteomes" id="UP000078287">
    <property type="component" value="Unassembled WGS sequence"/>
</dbReference>
<comment type="caution">
    <text evidence="1">The sequence shown here is derived from an EMBL/GenBank/DDBJ whole genome shotgun (WGS) entry which is preliminary data.</text>
</comment>
<keyword evidence="2" id="KW-1185">Reference proteome</keyword>
<dbReference type="AlphaFoldDB" id="A0A178MFY8"/>
<reference evidence="1 2" key="1">
    <citation type="submission" date="2016-04" db="EMBL/GenBank/DDBJ databases">
        <title>Chloroflexus islandicus sp. nov., a thermophilic filamentous anoxygenic phototrophic bacterium from geyser Strokkur (Iceland).</title>
        <authorList>
            <person name="Gaisin V.A."/>
            <person name="Kalashnikov A.M."/>
            <person name="Sukhacheva M.V."/>
            <person name="Grouzdev D.S."/>
            <person name="Ivanov T.M."/>
            <person name="Kuznetsov B."/>
            <person name="Gorlenko V.M."/>
        </authorList>
    </citation>
    <scope>NUCLEOTIDE SEQUENCE [LARGE SCALE GENOMIC DNA]</scope>
    <source>
        <strain evidence="2">isl-2</strain>
    </source>
</reference>